<proteinExistence type="predicted"/>
<dbReference type="OrthoDB" id="424543at2759"/>
<sequence length="165" mass="19212">MASYTHRSILTSKKIELKTRIRLFDAYISSIFLYNSEVWSLTKTQEHAIDVFQRSLLGGMLRISWPYTLSNDVLYERTGAKPWSENITMRRMKWVGHLLRLPAETPARQALQESLRPTSRVNSDIRDIRPDLHLGSDSLAELKSDRRMWRAIISPNLNHTLVYPS</sequence>
<evidence type="ECO:0000313" key="1">
    <source>
        <dbReference type="EMBL" id="KAJ8036935.1"/>
    </source>
</evidence>
<gene>
    <name evidence="1" type="ORF">HOLleu_17604</name>
</gene>
<evidence type="ECO:0000313" key="2">
    <source>
        <dbReference type="Proteomes" id="UP001152320"/>
    </source>
</evidence>
<accession>A0A9Q1C2E0</accession>
<keyword evidence="2" id="KW-1185">Reference proteome</keyword>
<comment type="caution">
    <text evidence="1">The sequence shown here is derived from an EMBL/GenBank/DDBJ whole genome shotgun (WGS) entry which is preliminary data.</text>
</comment>
<name>A0A9Q1C2E0_HOLLE</name>
<protein>
    <submittedName>
        <fullName evidence="1">Uncharacterized protein</fullName>
    </submittedName>
</protein>
<dbReference type="EMBL" id="JAIZAY010000008">
    <property type="protein sequence ID" value="KAJ8036935.1"/>
    <property type="molecule type" value="Genomic_DNA"/>
</dbReference>
<dbReference type="Proteomes" id="UP001152320">
    <property type="component" value="Chromosome 8"/>
</dbReference>
<reference evidence="1" key="1">
    <citation type="submission" date="2021-10" db="EMBL/GenBank/DDBJ databases">
        <title>Tropical sea cucumber genome reveals ecological adaptation and Cuvierian tubules defense mechanism.</title>
        <authorList>
            <person name="Chen T."/>
        </authorList>
    </citation>
    <scope>NUCLEOTIDE SEQUENCE</scope>
    <source>
        <strain evidence="1">Nanhai2018</strain>
        <tissue evidence="1">Muscle</tissue>
    </source>
</reference>
<dbReference type="AlphaFoldDB" id="A0A9Q1C2E0"/>
<organism evidence="1 2">
    <name type="scientific">Holothuria leucospilota</name>
    <name type="common">Black long sea cucumber</name>
    <name type="synonym">Mertensiothuria leucospilota</name>
    <dbReference type="NCBI Taxonomy" id="206669"/>
    <lineage>
        <taxon>Eukaryota</taxon>
        <taxon>Metazoa</taxon>
        <taxon>Echinodermata</taxon>
        <taxon>Eleutherozoa</taxon>
        <taxon>Echinozoa</taxon>
        <taxon>Holothuroidea</taxon>
        <taxon>Aspidochirotacea</taxon>
        <taxon>Aspidochirotida</taxon>
        <taxon>Holothuriidae</taxon>
        <taxon>Holothuria</taxon>
    </lineage>
</organism>